<evidence type="ECO:0000313" key="7">
    <source>
        <dbReference type="EMBL" id="CAB4036227.1"/>
    </source>
</evidence>
<dbReference type="Proteomes" id="UP001152795">
    <property type="component" value="Unassembled WGS sequence"/>
</dbReference>
<evidence type="ECO:0000313" key="8">
    <source>
        <dbReference type="Proteomes" id="UP001152795"/>
    </source>
</evidence>
<proteinExistence type="inferred from homology"/>
<keyword evidence="5 7" id="KW-0418">Kinase</keyword>
<dbReference type="InterPro" id="IPR051700">
    <property type="entry name" value="STE20_Ser-Thr_kinase"/>
</dbReference>
<dbReference type="PANTHER" id="PTHR47096:SF1">
    <property type="entry name" value="MISSHAPEN LIKE KINASE 1"/>
    <property type="match status" value="1"/>
</dbReference>
<reference evidence="7" key="1">
    <citation type="submission" date="2020-04" db="EMBL/GenBank/DDBJ databases">
        <authorList>
            <person name="Alioto T."/>
            <person name="Alioto T."/>
            <person name="Gomez Garrido J."/>
        </authorList>
    </citation>
    <scope>NUCLEOTIDE SEQUENCE</scope>
    <source>
        <strain evidence="7">A484AB</strain>
    </source>
</reference>
<dbReference type="InterPro" id="IPR001180">
    <property type="entry name" value="CNH_dom"/>
</dbReference>
<evidence type="ECO:0000256" key="5">
    <source>
        <dbReference type="ARBA" id="ARBA00022777"/>
    </source>
</evidence>
<feature type="domain" description="CNH" evidence="6">
    <location>
        <begin position="3"/>
        <end position="108"/>
    </location>
</feature>
<dbReference type="OrthoDB" id="6017484at2759"/>
<dbReference type="GO" id="GO:0004674">
    <property type="term" value="F:protein serine/threonine kinase activity"/>
    <property type="evidence" value="ECO:0007669"/>
    <property type="project" value="UniProtKB-KW"/>
</dbReference>
<keyword evidence="3" id="KW-0723">Serine/threonine-protein kinase</keyword>
<evidence type="ECO:0000256" key="3">
    <source>
        <dbReference type="ARBA" id="ARBA00022527"/>
    </source>
</evidence>
<evidence type="ECO:0000256" key="2">
    <source>
        <dbReference type="ARBA" id="ARBA00012513"/>
    </source>
</evidence>
<keyword evidence="8" id="KW-1185">Reference proteome</keyword>
<dbReference type="AlphaFoldDB" id="A0A6S7JWV0"/>
<dbReference type="EMBL" id="CACRXK020021808">
    <property type="protein sequence ID" value="CAB4036227.1"/>
    <property type="molecule type" value="Genomic_DNA"/>
</dbReference>
<dbReference type="Pfam" id="PF00780">
    <property type="entry name" value="CNH"/>
    <property type="match status" value="1"/>
</dbReference>
<evidence type="ECO:0000259" key="6">
    <source>
        <dbReference type="Pfam" id="PF00780"/>
    </source>
</evidence>
<organism evidence="7 8">
    <name type="scientific">Paramuricea clavata</name>
    <name type="common">Red gorgonian</name>
    <name type="synonym">Violescent sea-whip</name>
    <dbReference type="NCBI Taxonomy" id="317549"/>
    <lineage>
        <taxon>Eukaryota</taxon>
        <taxon>Metazoa</taxon>
        <taxon>Cnidaria</taxon>
        <taxon>Anthozoa</taxon>
        <taxon>Octocorallia</taxon>
        <taxon>Malacalcyonacea</taxon>
        <taxon>Plexauridae</taxon>
        <taxon>Paramuricea</taxon>
    </lineage>
</organism>
<evidence type="ECO:0000256" key="1">
    <source>
        <dbReference type="ARBA" id="ARBA00008874"/>
    </source>
</evidence>
<protein>
    <recommendedName>
        <fullName evidence="2">non-specific serine/threonine protein kinase</fullName>
        <ecNumber evidence="2">2.7.11.1</ecNumber>
    </recommendedName>
</protein>
<dbReference type="PANTHER" id="PTHR47096">
    <property type="entry name" value="MISSHAPEN LIKE KINASE 1"/>
    <property type="match status" value="1"/>
</dbReference>
<name>A0A6S7JWV0_PARCT</name>
<sequence length="137" mass="15273">FHGVDLDSASVYDLYIPSHLTECFQAHAIIPLPESNGRELLLCFNNEGVYVNNSGSLVKHAVMQWGETPYAVAHVGTGQVMGWGEKAIEVRSVQTGHLDGVFMHKRVQAFTFLCERNEKIFFASKTSASSQVYYMTL</sequence>
<feature type="non-terminal residue" evidence="7">
    <location>
        <position position="1"/>
    </location>
</feature>
<accession>A0A6S7JWV0</accession>
<evidence type="ECO:0000256" key="4">
    <source>
        <dbReference type="ARBA" id="ARBA00022679"/>
    </source>
</evidence>
<dbReference type="GO" id="GO:0005829">
    <property type="term" value="C:cytosol"/>
    <property type="evidence" value="ECO:0007669"/>
    <property type="project" value="TreeGrafter"/>
</dbReference>
<feature type="non-terminal residue" evidence="7">
    <location>
        <position position="137"/>
    </location>
</feature>
<keyword evidence="4" id="KW-0808">Transferase</keyword>
<gene>
    <name evidence="7" type="ORF">PACLA_8A031736</name>
</gene>
<comment type="caution">
    <text evidence="7">The sequence shown here is derived from an EMBL/GenBank/DDBJ whole genome shotgun (WGS) entry which is preliminary data.</text>
</comment>
<dbReference type="EC" id="2.7.11.1" evidence="2"/>
<comment type="similarity">
    <text evidence="1">Belongs to the protein kinase superfamily. STE Ser/Thr protein kinase family. STE20 subfamily.</text>
</comment>